<dbReference type="Proteomes" id="UP001261666">
    <property type="component" value="Unassembled WGS sequence"/>
</dbReference>
<organism evidence="1 2">
    <name type="scientific">Nocardioides zeae</name>
    <dbReference type="NCBI Taxonomy" id="1457234"/>
    <lineage>
        <taxon>Bacteria</taxon>
        <taxon>Bacillati</taxon>
        <taxon>Actinomycetota</taxon>
        <taxon>Actinomycetes</taxon>
        <taxon>Propionibacteriales</taxon>
        <taxon>Nocardioidaceae</taxon>
        <taxon>Nocardioides</taxon>
    </lineage>
</organism>
<reference evidence="1" key="1">
    <citation type="submission" date="2023-08" db="EMBL/GenBank/DDBJ databases">
        <title>Functional and genomic diversity of the sorghum phyllosphere microbiome.</title>
        <authorList>
            <person name="Shade A."/>
        </authorList>
    </citation>
    <scope>NUCLEOTIDE SEQUENCE</scope>
    <source>
        <strain evidence="1">SORGH_AS_0885</strain>
    </source>
</reference>
<evidence type="ECO:0000313" key="1">
    <source>
        <dbReference type="EMBL" id="MDR6212179.1"/>
    </source>
</evidence>
<accession>A0ACC6IN77</accession>
<dbReference type="EMBL" id="JAVIZJ010000019">
    <property type="protein sequence ID" value="MDR6212179.1"/>
    <property type="molecule type" value="Genomic_DNA"/>
</dbReference>
<comment type="caution">
    <text evidence="1">The sequence shown here is derived from an EMBL/GenBank/DDBJ whole genome shotgun (WGS) entry which is preliminary data.</text>
</comment>
<proteinExistence type="predicted"/>
<keyword evidence="2" id="KW-1185">Reference proteome</keyword>
<gene>
    <name evidence="1" type="ORF">QE364_003910</name>
</gene>
<name>A0ACC6IN77_9ACTN</name>
<evidence type="ECO:0000313" key="2">
    <source>
        <dbReference type="Proteomes" id="UP001261666"/>
    </source>
</evidence>
<protein>
    <submittedName>
        <fullName evidence="1">Uncharacterized protein</fullName>
    </submittedName>
</protein>
<sequence length="29" mass="3090">MGGFTIMFVGVVVIAQVTRGRALQRLGVL</sequence>